<feature type="chain" id="PRO_5030975623" description="Porin family protein" evidence="1">
    <location>
        <begin position="20"/>
        <end position="210"/>
    </location>
</feature>
<protein>
    <recommendedName>
        <fullName evidence="3">Porin family protein</fullName>
    </recommendedName>
</protein>
<dbReference type="EMBL" id="DSEC01000513">
    <property type="protein sequence ID" value="HER44229.1"/>
    <property type="molecule type" value="Genomic_DNA"/>
</dbReference>
<evidence type="ECO:0008006" key="3">
    <source>
        <dbReference type="Google" id="ProtNLM"/>
    </source>
</evidence>
<name>A0A7V2AVW4_UNCEI</name>
<comment type="caution">
    <text evidence="2">The sequence shown here is derived from an EMBL/GenBank/DDBJ whole genome shotgun (WGS) entry which is preliminary data.</text>
</comment>
<keyword evidence="1" id="KW-0732">Signal</keyword>
<evidence type="ECO:0000313" key="2">
    <source>
        <dbReference type="EMBL" id="HER44229.1"/>
    </source>
</evidence>
<dbReference type="Proteomes" id="UP000886069">
    <property type="component" value="Unassembled WGS sequence"/>
</dbReference>
<accession>A0A7V2AVW4</accession>
<gene>
    <name evidence="2" type="ORF">ENO08_07210</name>
</gene>
<proteinExistence type="predicted"/>
<organism evidence="2">
    <name type="scientific">Eiseniibacteriota bacterium</name>
    <dbReference type="NCBI Taxonomy" id="2212470"/>
    <lineage>
        <taxon>Bacteria</taxon>
        <taxon>Candidatus Eiseniibacteriota</taxon>
    </lineage>
</organism>
<reference evidence="2" key="1">
    <citation type="journal article" date="2020" name="mSystems">
        <title>Genome- and Community-Level Interaction Insights into Carbon Utilization and Element Cycling Functions of Hydrothermarchaeota in Hydrothermal Sediment.</title>
        <authorList>
            <person name="Zhou Z."/>
            <person name="Liu Y."/>
            <person name="Xu W."/>
            <person name="Pan J."/>
            <person name="Luo Z.H."/>
            <person name="Li M."/>
        </authorList>
    </citation>
    <scope>NUCLEOTIDE SEQUENCE [LARGE SCALE GENOMIC DNA]</scope>
    <source>
        <strain evidence="2">SpSt-1233</strain>
    </source>
</reference>
<dbReference type="AlphaFoldDB" id="A0A7V2AVW4"/>
<evidence type="ECO:0000256" key="1">
    <source>
        <dbReference type="SAM" id="SignalP"/>
    </source>
</evidence>
<feature type="signal peptide" evidence="1">
    <location>
        <begin position="1"/>
        <end position="19"/>
    </location>
</feature>
<sequence>MKAITLAMTLAVLALPAAAGSQTLATMTTGAVSSDGEGGLFVLAGTDVSRFGLHSRFALAADLDMGMQLAFDRLDERSFFGGGIDVKYRLPFAAADLPIDIALDAGVGILESDEIRRLFLEMGCIVSGVVQSSDRRILEPYAGVYVMTARRDWKDDCGLDDRMCWEGTRSDTDAVLRGGLRVHVTDDFRVLVEMNVNGKTMFGAGVNLVF</sequence>